<dbReference type="Proteomes" id="UP000814140">
    <property type="component" value="Unassembled WGS sequence"/>
</dbReference>
<dbReference type="EMBL" id="MU277263">
    <property type="protein sequence ID" value="KAI0056518.1"/>
    <property type="molecule type" value="Genomic_DNA"/>
</dbReference>
<sequence length="533" mass="60374">MPSSSSSRHRRDLPGTLPPRLERTRSQVRKRKELEDDTEEEREEEEEDDSHDNKRQKTQEEKDEDAYRLAGRWIPRAVDPFCDIKPALQYVKFILIHGKKEASRRYRDLPAPRISKYRTIYKELCRQIPDFKTKLKECDDLKKLSKLISVGATRARSDDASRLKQLSPQYAHPDMSQRIPVVKKDKSDRGFHQPDFARLLCPITHLAEYDDNPAATRAKMLNGEIAVTGKALPAFLYDEDMYDPDDMMAGLLRGYYLKRCAKHIFTGPSSVSEDASKSGKSFATRPCNAVLHGMTEVTANTIAYSSIHSRFGITMAPAWNEIDGKFSYEVFHGAIIDLFSIDDDWSKETLEHWNTELFGHPEGRSVDDQERNDENAEDDVVAKAKKQREMKKAAAAAKAAMQEMTPPRTSPAPPPTPPAFSPGPNESTEHGREQTTPPRRREHDASRAAKDLFTPRQAVQHSEHSSPISPLPESTPPEPTVRQKRKQPTIPRSPLQSEAAESPIRRRSSRHKSKTATNSNAQTSNTSKTGKRK</sequence>
<comment type="caution">
    <text evidence="1">The sequence shown here is derived from an EMBL/GenBank/DDBJ whole genome shotgun (WGS) entry which is preliminary data.</text>
</comment>
<keyword evidence="2" id="KW-1185">Reference proteome</keyword>
<protein>
    <submittedName>
        <fullName evidence="1">Uncharacterized protein</fullName>
    </submittedName>
</protein>
<proteinExistence type="predicted"/>
<evidence type="ECO:0000313" key="1">
    <source>
        <dbReference type="EMBL" id="KAI0056518.1"/>
    </source>
</evidence>
<gene>
    <name evidence="1" type="ORF">BV25DRAFT_1920956</name>
</gene>
<reference evidence="1" key="1">
    <citation type="submission" date="2021-03" db="EMBL/GenBank/DDBJ databases">
        <authorList>
            <consortium name="DOE Joint Genome Institute"/>
            <person name="Ahrendt S."/>
            <person name="Looney B.P."/>
            <person name="Miyauchi S."/>
            <person name="Morin E."/>
            <person name="Drula E."/>
            <person name="Courty P.E."/>
            <person name="Chicoki N."/>
            <person name="Fauchery L."/>
            <person name="Kohler A."/>
            <person name="Kuo A."/>
            <person name="Labutti K."/>
            <person name="Pangilinan J."/>
            <person name="Lipzen A."/>
            <person name="Riley R."/>
            <person name="Andreopoulos W."/>
            <person name="He G."/>
            <person name="Johnson J."/>
            <person name="Barry K.W."/>
            <person name="Grigoriev I.V."/>
            <person name="Nagy L."/>
            <person name="Hibbett D."/>
            <person name="Henrissat B."/>
            <person name="Matheny P.B."/>
            <person name="Labbe J."/>
            <person name="Martin F."/>
        </authorList>
    </citation>
    <scope>NUCLEOTIDE SEQUENCE</scope>
    <source>
        <strain evidence="1">HHB10654</strain>
    </source>
</reference>
<organism evidence="1 2">
    <name type="scientific">Artomyces pyxidatus</name>
    <dbReference type="NCBI Taxonomy" id="48021"/>
    <lineage>
        <taxon>Eukaryota</taxon>
        <taxon>Fungi</taxon>
        <taxon>Dikarya</taxon>
        <taxon>Basidiomycota</taxon>
        <taxon>Agaricomycotina</taxon>
        <taxon>Agaricomycetes</taxon>
        <taxon>Russulales</taxon>
        <taxon>Auriscalpiaceae</taxon>
        <taxon>Artomyces</taxon>
    </lineage>
</organism>
<reference evidence="1" key="2">
    <citation type="journal article" date="2022" name="New Phytol.">
        <title>Evolutionary transition to the ectomycorrhizal habit in the genomes of a hyperdiverse lineage of mushroom-forming fungi.</title>
        <authorList>
            <person name="Looney B."/>
            <person name="Miyauchi S."/>
            <person name="Morin E."/>
            <person name="Drula E."/>
            <person name="Courty P.E."/>
            <person name="Kohler A."/>
            <person name="Kuo A."/>
            <person name="LaButti K."/>
            <person name="Pangilinan J."/>
            <person name="Lipzen A."/>
            <person name="Riley R."/>
            <person name="Andreopoulos W."/>
            <person name="He G."/>
            <person name="Johnson J."/>
            <person name="Nolan M."/>
            <person name="Tritt A."/>
            <person name="Barry K.W."/>
            <person name="Grigoriev I.V."/>
            <person name="Nagy L.G."/>
            <person name="Hibbett D."/>
            <person name="Henrissat B."/>
            <person name="Matheny P.B."/>
            <person name="Labbe J."/>
            <person name="Martin F.M."/>
        </authorList>
    </citation>
    <scope>NUCLEOTIDE SEQUENCE</scope>
    <source>
        <strain evidence="1">HHB10654</strain>
    </source>
</reference>
<name>A0ACB8SJ99_9AGAM</name>
<accession>A0ACB8SJ99</accession>
<evidence type="ECO:0000313" key="2">
    <source>
        <dbReference type="Proteomes" id="UP000814140"/>
    </source>
</evidence>